<evidence type="ECO:0000313" key="3">
    <source>
        <dbReference type="Proteomes" id="UP000199533"/>
    </source>
</evidence>
<dbReference type="Proteomes" id="UP000199533">
    <property type="component" value="Unassembled WGS sequence"/>
</dbReference>
<dbReference type="EMBL" id="FOSP01000011">
    <property type="protein sequence ID" value="SFK63387.1"/>
    <property type="molecule type" value="Genomic_DNA"/>
</dbReference>
<keyword evidence="3" id="KW-1185">Reference proteome</keyword>
<organism evidence="2 3">
    <name type="scientific">Nitrosomonas aestuarii</name>
    <dbReference type="NCBI Taxonomy" id="52441"/>
    <lineage>
        <taxon>Bacteria</taxon>
        <taxon>Pseudomonadati</taxon>
        <taxon>Pseudomonadota</taxon>
        <taxon>Betaproteobacteria</taxon>
        <taxon>Nitrosomonadales</taxon>
        <taxon>Nitrosomonadaceae</taxon>
        <taxon>Nitrosomonas</taxon>
    </lineage>
</organism>
<gene>
    <name evidence="2" type="ORF">SAMN05216302_101115</name>
</gene>
<accession>A0A1I4B5F0</accession>
<dbReference type="OrthoDB" id="7060343at2"/>
<evidence type="ECO:0000313" key="2">
    <source>
        <dbReference type="EMBL" id="SFK63387.1"/>
    </source>
</evidence>
<feature type="compositionally biased region" description="Basic and acidic residues" evidence="1">
    <location>
        <begin position="290"/>
        <end position="299"/>
    </location>
</feature>
<name>A0A1I4B5F0_9PROT</name>
<protein>
    <recommendedName>
        <fullName evidence="4">SWIM-type domain-containing protein</fullName>
    </recommendedName>
</protein>
<sequence>MAKNMFLGKIRGHVGEAKGIASADKRQREEAENIPNSVILTKREVQGEWNASRVLMTTIGGKPRQITTNDLAQFRHNMRLAQSNFNGDGITARQVIDLASSKPMPGTGADTDIERARIQINMAVPVSAHNSEIRFITNAGPDSDVTRHHVLIRFNAFSTAVNKLMASKTKDRKTPKQTANWLRKQKLAYECDCGRHRFWFRYIATIGNFNAGRKELGFPKIRNPNLKGVACKHVLRVMSEIESSTTVLNFLTKHMEKAHASADNTAKLRAKQSELEKAASKQSTRTRAIKTSEQRAQDRQRIKERNALHKVAKVTPRLARKPAATRKIEAAIESGKLSENDLSVLRKFNFTDKQIAEKLGV</sequence>
<dbReference type="AlphaFoldDB" id="A0A1I4B5F0"/>
<proteinExistence type="predicted"/>
<evidence type="ECO:0000256" key="1">
    <source>
        <dbReference type="SAM" id="MobiDB-lite"/>
    </source>
</evidence>
<reference evidence="3" key="1">
    <citation type="submission" date="2016-10" db="EMBL/GenBank/DDBJ databases">
        <authorList>
            <person name="Varghese N."/>
            <person name="Submissions S."/>
        </authorList>
    </citation>
    <scope>NUCLEOTIDE SEQUENCE [LARGE SCALE GENOMIC DNA]</scope>
    <source>
        <strain evidence="3">Nm69</strain>
    </source>
</reference>
<dbReference type="RefSeq" id="WP_139218535.1">
    <property type="nucleotide sequence ID" value="NZ_FOSP01000011.1"/>
</dbReference>
<evidence type="ECO:0008006" key="4">
    <source>
        <dbReference type="Google" id="ProtNLM"/>
    </source>
</evidence>
<feature type="region of interest" description="Disordered" evidence="1">
    <location>
        <begin position="277"/>
        <end position="299"/>
    </location>
</feature>
<feature type="compositionally biased region" description="Polar residues" evidence="1">
    <location>
        <begin position="280"/>
        <end position="289"/>
    </location>
</feature>
<dbReference type="STRING" id="52441.SAMN05216302_101115"/>